<evidence type="ECO:0000256" key="2">
    <source>
        <dbReference type="ARBA" id="ARBA00023002"/>
    </source>
</evidence>
<organism evidence="3">
    <name type="scientific">Archaeoglobus fulgidus</name>
    <dbReference type="NCBI Taxonomy" id="2234"/>
    <lineage>
        <taxon>Archaea</taxon>
        <taxon>Methanobacteriati</taxon>
        <taxon>Methanobacteriota</taxon>
        <taxon>Archaeoglobi</taxon>
        <taxon>Archaeoglobales</taxon>
        <taxon>Archaeoglobaceae</taxon>
        <taxon>Archaeoglobus</taxon>
    </lineage>
</organism>
<dbReference type="InterPro" id="IPR023076">
    <property type="entry name" value="HMG_CoA_Rdtase_CS"/>
</dbReference>
<dbReference type="Pfam" id="PF00368">
    <property type="entry name" value="HMG-CoA_red"/>
    <property type="match status" value="1"/>
</dbReference>
<dbReference type="InterPro" id="IPR023074">
    <property type="entry name" value="HMG_CoA_Rdtase_cat_sf"/>
</dbReference>
<dbReference type="InterPro" id="IPR009029">
    <property type="entry name" value="HMG_CoA_Rdtase_sub-bd_dom_sf"/>
</dbReference>
<dbReference type="PRINTS" id="PR00071">
    <property type="entry name" value="HMGCOARDTASE"/>
</dbReference>
<dbReference type="GO" id="GO:0004420">
    <property type="term" value="F:hydroxymethylglutaryl-CoA reductase (NADPH) activity"/>
    <property type="evidence" value="ECO:0007669"/>
    <property type="project" value="InterPro"/>
</dbReference>
<sequence>MRLPGFYNLSVEERLRKVAEIAKLSDEEVKLIGSSSKLPIEIANRMIENVIGTFELPLAVATNFLIDGRDYLIPMVIEEPSVVAAASNAAKMAREAGGFFTDFTAPLMIGQIQLVDVKNPFLAKFEILKNKEEIISKANECDPILVKLGGGCRDVEVRILDTIFGKMVIVHLIVDVRDAMGANAVNTMCEKVAPMLARIAEGKALLRIVSNLAVYRLARARAVFKKEVIGGEEVVEGIMKAYAFAEADPFRCATHNKGIMNGISALMIATGNDFRAVEAGAHGYSALNGYKPLTKYEVNRNGDLLGFIELPIQAGIIGGATQTNPIARICLKILGVKSSEELSRVAAALGLAQNFAALRALATEGIQRGHMELHARNIAIMAGARGKEIDIVADEMVKEGKIRVDYAKEVLEKLRSSQASGKTP</sequence>
<dbReference type="PROSITE" id="PS00066">
    <property type="entry name" value="HMG_COA_REDUCTASE_1"/>
    <property type="match status" value="1"/>
</dbReference>
<dbReference type="SUPFAM" id="SSF56542">
    <property type="entry name" value="Substrate-binding domain of HMG-CoA reductase"/>
    <property type="match status" value="1"/>
</dbReference>
<name>A0A7J2TGQ1_ARCFL</name>
<dbReference type="NCBIfam" id="TIGR00532">
    <property type="entry name" value="HMG_CoA_R_NAD"/>
    <property type="match status" value="1"/>
</dbReference>
<evidence type="ECO:0000313" key="3">
    <source>
        <dbReference type="EMBL" id="HEH34725.1"/>
    </source>
</evidence>
<reference evidence="3" key="1">
    <citation type="journal article" date="2020" name="mSystems">
        <title>Genome- and Community-Level Interaction Insights into Carbon Utilization and Element Cycling Functions of Hydrothermarchaeota in Hydrothermal Sediment.</title>
        <authorList>
            <person name="Zhou Z."/>
            <person name="Liu Y."/>
            <person name="Xu W."/>
            <person name="Pan J."/>
            <person name="Luo Z.H."/>
            <person name="Li M."/>
        </authorList>
    </citation>
    <scope>NUCLEOTIDE SEQUENCE [LARGE SCALE GENOMIC DNA]</scope>
    <source>
        <strain evidence="3">SpSt-26</strain>
    </source>
</reference>
<keyword evidence="2 3" id="KW-0560">Oxidoreductase</keyword>
<dbReference type="PANTHER" id="PTHR10572">
    <property type="entry name" value="3-HYDROXY-3-METHYLGLUTARYL-COENZYME A REDUCTASE"/>
    <property type="match status" value="1"/>
</dbReference>
<dbReference type="GO" id="GO:0015936">
    <property type="term" value="P:coenzyme A metabolic process"/>
    <property type="evidence" value="ECO:0007669"/>
    <property type="project" value="InterPro"/>
</dbReference>
<proteinExistence type="inferred from homology"/>
<dbReference type="PROSITE" id="PS50065">
    <property type="entry name" value="HMG_COA_REDUCTASE_4"/>
    <property type="match status" value="1"/>
</dbReference>
<dbReference type="EC" id="1.1.1.88" evidence="3"/>
<dbReference type="Gene3D" id="3.90.770.10">
    <property type="entry name" value="3-hydroxy-3-methylglutaryl-coenzyme A Reductase, Chain A, domain 2"/>
    <property type="match status" value="2"/>
</dbReference>
<dbReference type="GO" id="GO:0140643">
    <property type="term" value="F:hydroxymethylglutaryl-CoA reductase (NADH) activity"/>
    <property type="evidence" value="ECO:0007669"/>
    <property type="project" value="UniProtKB-EC"/>
</dbReference>
<dbReference type="Gene3D" id="1.10.8.660">
    <property type="match status" value="1"/>
</dbReference>
<protein>
    <submittedName>
        <fullName evidence="3">Hydroxymethylglutaryl-CoA reductase, degradative</fullName>
        <ecNumber evidence="3">1.1.1.88</ecNumber>
    </submittedName>
</protein>
<dbReference type="InterPro" id="IPR002202">
    <property type="entry name" value="HMG_CoA_Rdtase"/>
</dbReference>
<dbReference type="CDD" id="cd00644">
    <property type="entry name" value="HMG-CoA_reductase_classII"/>
    <property type="match status" value="1"/>
</dbReference>
<dbReference type="PANTHER" id="PTHR10572:SF24">
    <property type="entry name" value="3-HYDROXY-3-METHYLGLUTARYL-COENZYME A REDUCTASE"/>
    <property type="match status" value="1"/>
</dbReference>
<dbReference type="InterPro" id="IPR009023">
    <property type="entry name" value="HMG_CoA_Rdtase_NAD(P)-bd_sf"/>
</dbReference>
<comment type="similarity">
    <text evidence="1">Belongs to the HMG-CoA reductase family.</text>
</comment>
<comment type="caution">
    <text evidence="3">The sequence shown here is derived from an EMBL/GenBank/DDBJ whole genome shotgun (WGS) entry which is preliminary data.</text>
</comment>
<accession>A0A7J2TGQ1</accession>
<gene>
    <name evidence="3" type="ORF">ENP88_00920</name>
</gene>
<dbReference type="AlphaFoldDB" id="A0A7J2TGQ1"/>
<dbReference type="EMBL" id="DSLA01000018">
    <property type="protein sequence ID" value="HEH34725.1"/>
    <property type="molecule type" value="Genomic_DNA"/>
</dbReference>
<dbReference type="PROSITE" id="PS01192">
    <property type="entry name" value="HMG_COA_REDUCTASE_3"/>
    <property type="match status" value="1"/>
</dbReference>
<dbReference type="SUPFAM" id="SSF55035">
    <property type="entry name" value="NAD-binding domain of HMG-CoA reductase"/>
    <property type="match status" value="1"/>
</dbReference>
<evidence type="ECO:0000256" key="1">
    <source>
        <dbReference type="ARBA" id="ARBA00007661"/>
    </source>
</evidence>
<dbReference type="InterPro" id="IPR004553">
    <property type="entry name" value="HMG_CoA_Rdtase_bac-typ"/>
</dbReference>